<feature type="compositionally biased region" description="Acidic residues" evidence="1">
    <location>
        <begin position="70"/>
        <end position="80"/>
    </location>
</feature>
<gene>
    <name evidence="2" type="ORF">OESDEN_20870</name>
</gene>
<evidence type="ECO:0000256" key="1">
    <source>
        <dbReference type="SAM" id="MobiDB-lite"/>
    </source>
</evidence>
<sequence>MNEFYFQEEVPRLGRPRTRSESTVTPPTIDAKLYNKAARRLSAPCVSSNAASASLRKKLQKMREGKTSDSDTDTLVEEDEEEVRAHLAERRASSGSAVYMV</sequence>
<dbReference type="EMBL" id="KN604812">
    <property type="protein sequence ID" value="KHJ79482.1"/>
    <property type="molecule type" value="Genomic_DNA"/>
</dbReference>
<dbReference type="OrthoDB" id="5875220at2759"/>
<name>A0A0B1S7I4_OESDE</name>
<proteinExistence type="predicted"/>
<evidence type="ECO:0000313" key="3">
    <source>
        <dbReference type="Proteomes" id="UP000053660"/>
    </source>
</evidence>
<dbReference type="Proteomes" id="UP000053660">
    <property type="component" value="Unassembled WGS sequence"/>
</dbReference>
<feature type="region of interest" description="Disordered" evidence="1">
    <location>
        <begin position="52"/>
        <end position="80"/>
    </location>
</feature>
<organism evidence="2 3">
    <name type="scientific">Oesophagostomum dentatum</name>
    <name type="common">Nodular worm</name>
    <dbReference type="NCBI Taxonomy" id="61180"/>
    <lineage>
        <taxon>Eukaryota</taxon>
        <taxon>Metazoa</taxon>
        <taxon>Ecdysozoa</taxon>
        <taxon>Nematoda</taxon>
        <taxon>Chromadorea</taxon>
        <taxon>Rhabditida</taxon>
        <taxon>Rhabditina</taxon>
        <taxon>Rhabditomorpha</taxon>
        <taxon>Strongyloidea</taxon>
        <taxon>Strongylidae</taxon>
        <taxon>Oesophagostomum</taxon>
    </lineage>
</organism>
<protein>
    <submittedName>
        <fullName evidence="2">Uncharacterized protein</fullName>
    </submittedName>
</protein>
<evidence type="ECO:0000313" key="2">
    <source>
        <dbReference type="EMBL" id="KHJ79482.1"/>
    </source>
</evidence>
<keyword evidence="3" id="KW-1185">Reference proteome</keyword>
<accession>A0A0B1S7I4</accession>
<dbReference type="AlphaFoldDB" id="A0A0B1S7I4"/>
<reference evidence="2 3" key="1">
    <citation type="submission" date="2014-03" db="EMBL/GenBank/DDBJ databases">
        <title>Draft genome of the hookworm Oesophagostomum dentatum.</title>
        <authorList>
            <person name="Mitreva M."/>
        </authorList>
    </citation>
    <scope>NUCLEOTIDE SEQUENCE [LARGE SCALE GENOMIC DNA]</scope>
    <source>
        <strain evidence="2 3">OD-Hann</strain>
    </source>
</reference>
<feature type="region of interest" description="Disordered" evidence="1">
    <location>
        <begin position="1"/>
        <end position="26"/>
    </location>
</feature>